<dbReference type="RefSeq" id="WP_058310489.1">
    <property type="nucleotide sequence ID" value="NZ_CANLZE010000001.1"/>
</dbReference>
<dbReference type="InterPro" id="IPR002048">
    <property type="entry name" value="EF_hand_dom"/>
</dbReference>
<dbReference type="PROSITE" id="PS50222">
    <property type="entry name" value="EF_HAND_2"/>
    <property type="match status" value="3"/>
</dbReference>
<dbReference type="CDD" id="cd00051">
    <property type="entry name" value="EFh"/>
    <property type="match status" value="1"/>
</dbReference>
<sequence>MKRAMFMTGVLAAALSVTAAGAWAMDKECGPKGKHGPRHMMNFEEIDANQDGKITQDELDAFAKARFDKADTDGDGMLSAEEMQAKATENMKKRAEKRSAKMLEHKDANGDGKLSFEEMQSKGKKRGGKMIEKMDTDNDGAVSKEEFEAAKAKMEKRHGKKKGACDKAPAEDN</sequence>
<dbReference type="GeneID" id="83880406"/>
<feature type="region of interest" description="Disordered" evidence="1">
    <location>
        <begin position="85"/>
        <end position="173"/>
    </location>
</feature>
<dbReference type="SUPFAM" id="SSF47473">
    <property type="entry name" value="EF-hand"/>
    <property type="match status" value="1"/>
</dbReference>
<feature type="chain" id="PRO_5006015970" evidence="2">
    <location>
        <begin position="20"/>
        <end position="173"/>
    </location>
</feature>
<gene>
    <name evidence="4" type="ORF">PH7735_01350</name>
</gene>
<organism evidence="4 5">
    <name type="scientific">Shimia thalassica</name>
    <dbReference type="NCBI Taxonomy" id="1715693"/>
    <lineage>
        <taxon>Bacteria</taxon>
        <taxon>Pseudomonadati</taxon>
        <taxon>Pseudomonadota</taxon>
        <taxon>Alphaproteobacteria</taxon>
        <taxon>Rhodobacterales</taxon>
        <taxon>Roseobacteraceae</taxon>
    </lineage>
</organism>
<dbReference type="Proteomes" id="UP000051870">
    <property type="component" value="Unassembled WGS sequence"/>
</dbReference>
<dbReference type="Pfam" id="PF13499">
    <property type="entry name" value="EF-hand_7"/>
    <property type="match status" value="1"/>
</dbReference>
<feature type="domain" description="EF-hand" evidence="3">
    <location>
        <begin position="58"/>
        <end position="93"/>
    </location>
</feature>
<evidence type="ECO:0000313" key="5">
    <source>
        <dbReference type="Proteomes" id="UP000051870"/>
    </source>
</evidence>
<dbReference type="EMBL" id="CYTW01000001">
    <property type="protein sequence ID" value="CUJ91296.1"/>
    <property type="molecule type" value="Genomic_DNA"/>
</dbReference>
<feature type="domain" description="EF-hand" evidence="3">
    <location>
        <begin position="94"/>
        <end position="129"/>
    </location>
</feature>
<accession>A0A0N7M8V1</accession>
<feature type="compositionally biased region" description="Basic and acidic residues" evidence="1">
    <location>
        <begin position="163"/>
        <end position="173"/>
    </location>
</feature>
<dbReference type="SMART" id="SM00054">
    <property type="entry name" value="EFh"/>
    <property type="match status" value="4"/>
</dbReference>
<evidence type="ECO:0000313" key="4">
    <source>
        <dbReference type="EMBL" id="CUJ91296.1"/>
    </source>
</evidence>
<dbReference type="STRING" id="1715693.PH7735_01350"/>
<dbReference type="Gene3D" id="1.10.238.10">
    <property type="entry name" value="EF-hand"/>
    <property type="match status" value="3"/>
</dbReference>
<dbReference type="InterPro" id="IPR011992">
    <property type="entry name" value="EF-hand-dom_pair"/>
</dbReference>
<proteinExistence type="predicted"/>
<feature type="signal peptide" evidence="2">
    <location>
        <begin position="1"/>
        <end position="19"/>
    </location>
</feature>
<evidence type="ECO:0000259" key="3">
    <source>
        <dbReference type="PROSITE" id="PS50222"/>
    </source>
</evidence>
<keyword evidence="5" id="KW-1185">Reference proteome</keyword>
<dbReference type="PROSITE" id="PS00018">
    <property type="entry name" value="EF_HAND_1"/>
    <property type="match status" value="3"/>
</dbReference>
<feature type="domain" description="EF-hand" evidence="3">
    <location>
        <begin position="130"/>
        <end position="157"/>
    </location>
</feature>
<reference evidence="5" key="1">
    <citation type="submission" date="2015-09" db="EMBL/GenBank/DDBJ databases">
        <authorList>
            <person name="Rodrigo-Torres Lidia"/>
            <person name="Arahal R.David."/>
        </authorList>
    </citation>
    <scope>NUCLEOTIDE SEQUENCE [LARGE SCALE GENOMIC DNA]</scope>
    <source>
        <strain evidence="5">CECT 7735</strain>
    </source>
</reference>
<dbReference type="GO" id="GO:0005509">
    <property type="term" value="F:calcium ion binding"/>
    <property type="evidence" value="ECO:0007669"/>
    <property type="project" value="InterPro"/>
</dbReference>
<dbReference type="InterPro" id="IPR018247">
    <property type="entry name" value="EF_Hand_1_Ca_BS"/>
</dbReference>
<name>A0A0N7M8V1_9RHOB</name>
<feature type="compositionally biased region" description="Basic and acidic residues" evidence="1">
    <location>
        <begin position="129"/>
        <end position="153"/>
    </location>
</feature>
<dbReference type="AlphaFoldDB" id="A0A0N7M8V1"/>
<evidence type="ECO:0000256" key="1">
    <source>
        <dbReference type="SAM" id="MobiDB-lite"/>
    </source>
</evidence>
<keyword evidence="2" id="KW-0732">Signal</keyword>
<dbReference type="Pfam" id="PF13202">
    <property type="entry name" value="EF-hand_5"/>
    <property type="match status" value="2"/>
</dbReference>
<evidence type="ECO:0000256" key="2">
    <source>
        <dbReference type="SAM" id="SignalP"/>
    </source>
</evidence>
<protein>
    <submittedName>
        <fullName evidence="4">EF hand</fullName>
    </submittedName>
</protein>
<feature type="compositionally biased region" description="Basic and acidic residues" evidence="1">
    <location>
        <begin position="89"/>
        <end position="121"/>
    </location>
</feature>